<protein>
    <submittedName>
        <fullName evidence="2">DUF4397 domain-containing protein</fullName>
    </submittedName>
</protein>
<evidence type="ECO:0000313" key="2">
    <source>
        <dbReference type="EMBL" id="QEM10654.1"/>
    </source>
</evidence>
<dbReference type="InterPro" id="IPR025510">
    <property type="entry name" value="DUF4397"/>
</dbReference>
<proteinExistence type="predicted"/>
<dbReference type="OrthoDB" id="9792011at2"/>
<feature type="domain" description="DUF4397" evidence="1">
    <location>
        <begin position="56"/>
        <end position="185"/>
    </location>
</feature>
<dbReference type="EMBL" id="CP043450">
    <property type="protein sequence ID" value="QEM10654.1"/>
    <property type="molecule type" value="Genomic_DNA"/>
</dbReference>
<reference evidence="2" key="1">
    <citation type="submission" date="2019-08" db="EMBL/GenBank/DDBJ databases">
        <title>Comparative genome analysis confer to the adaptation heavy metal polluted environment.</title>
        <authorList>
            <person name="Li Y."/>
        </authorList>
    </citation>
    <scope>NUCLEOTIDE SEQUENCE [LARGE SCALE GENOMIC DNA]</scope>
    <source>
        <strain evidence="2">P1</strain>
    </source>
</reference>
<keyword evidence="3" id="KW-1185">Reference proteome</keyword>
<name>A0A5C1HY22_9SPHI</name>
<evidence type="ECO:0000259" key="1">
    <source>
        <dbReference type="Pfam" id="PF14344"/>
    </source>
</evidence>
<dbReference type="Proteomes" id="UP000251402">
    <property type="component" value="Chromosome"/>
</dbReference>
<organism evidence="2 3">
    <name type="scientific">Mucilaginibacter rubeus</name>
    <dbReference type="NCBI Taxonomy" id="2027860"/>
    <lineage>
        <taxon>Bacteria</taxon>
        <taxon>Pseudomonadati</taxon>
        <taxon>Bacteroidota</taxon>
        <taxon>Sphingobacteriia</taxon>
        <taxon>Sphingobacteriales</taxon>
        <taxon>Sphingobacteriaceae</taxon>
        <taxon>Mucilaginibacter</taxon>
    </lineage>
</organism>
<dbReference type="RefSeq" id="WP_112566073.1">
    <property type="nucleotide sequence ID" value="NZ_CP043450.1"/>
</dbReference>
<dbReference type="AlphaFoldDB" id="A0A5C1HY22"/>
<sequence length="280" mass="29673">MKSILKSIYKQNLKTAKLSRSARLSILAAITMLFASSCKKTYYLDINAADRPALAAHISFVNARPVNTGIQFWVYTTQVTKTALAINTKSDYIDTQFGDVQINFTEGTNTSYKASRQFGNSATFTSTGGPNGPIANYYHTVFAVKNNKATADSLILFYDDLSAPAAGKAKVRFVNLAPGTSNVDFGIAGQTALFTNTAYGRAGGSVLSGTGLSTWSLGPFATVDAGIVNFSVTQTSDHTAVDIANDKLINVTLTAGKIYTIYINGTPGSSAIGATILTHN</sequence>
<accession>A0A5C1HY22</accession>
<dbReference type="KEGG" id="mrub:DEO27_011685"/>
<evidence type="ECO:0000313" key="3">
    <source>
        <dbReference type="Proteomes" id="UP000251402"/>
    </source>
</evidence>
<gene>
    <name evidence="2" type="ORF">DEO27_011685</name>
</gene>
<dbReference type="Pfam" id="PF14344">
    <property type="entry name" value="DUF4397"/>
    <property type="match status" value="1"/>
</dbReference>